<protein>
    <submittedName>
        <fullName evidence="2">Efflux transporter periplasmic adaptor subunit</fullName>
    </submittedName>
</protein>
<evidence type="ECO:0000256" key="1">
    <source>
        <dbReference type="SAM" id="MobiDB-lite"/>
    </source>
</evidence>
<dbReference type="Gene3D" id="2.40.30.170">
    <property type="match status" value="1"/>
</dbReference>
<dbReference type="Gene3D" id="2.40.50.100">
    <property type="match status" value="1"/>
</dbReference>
<dbReference type="RefSeq" id="WP_112097864.1">
    <property type="nucleotide sequence ID" value="NZ_QMBP01000005.1"/>
</dbReference>
<dbReference type="PANTHER" id="PTHR30438:SF2">
    <property type="entry name" value="MEMBRANE PROTEIN"/>
    <property type="match status" value="1"/>
</dbReference>
<reference evidence="2 3" key="2">
    <citation type="submission" date="2018-07" db="EMBL/GenBank/DDBJ databases">
        <title>Diversity of Mesorhizobium strains in Brazil.</title>
        <authorList>
            <person name="Helene L.C.F."/>
            <person name="Dall'Agnol R."/>
            <person name="Delamuta J.R.M."/>
            <person name="Hungria M."/>
        </authorList>
    </citation>
    <scope>NUCLEOTIDE SEQUENCE [LARGE SCALE GENOMIC DNA]</scope>
    <source>
        <strain evidence="2 3">AC99b</strain>
    </source>
</reference>
<sequence>MRFPAVLALFAGVALAGGGYAFWNHEKAAQLPAGLAAANGRIEVERVEIASKLAGRVAEIRVKEGDSVQAGSVVARLDTSELLAQLAAAKAAVQRAEAGISRARADIVIRQAEHHLSEVEMQRASELERRSAGTTAEAERRTAEYDVAGAQILGARAALEDATAAKVAAEAQVDQIEATIADTTLTTPTTGRVEYKLVQTGEVIAAGGRVATVLDLNDVFMTIFLPTGAAGSVAMGSQARIVLDAAPGYVVPATVSFVAAQAQFTPKSVETENEREKLMYRVKLAIDPALLETYRGYVKSGLTGNAYLKLDPAATWPAWLEPRLPDVGE</sequence>
<feature type="region of interest" description="Disordered" evidence="1">
    <location>
        <begin position="120"/>
        <end position="139"/>
    </location>
</feature>
<dbReference type="SUPFAM" id="SSF111369">
    <property type="entry name" value="HlyD-like secretion proteins"/>
    <property type="match status" value="1"/>
</dbReference>
<accession>A0A330HU87</accession>
<dbReference type="GO" id="GO:0005886">
    <property type="term" value="C:plasma membrane"/>
    <property type="evidence" value="ECO:0007669"/>
    <property type="project" value="TreeGrafter"/>
</dbReference>
<reference evidence="3" key="1">
    <citation type="submission" date="2018-06" db="EMBL/GenBank/DDBJ databases">
        <authorList>
            <person name="Helene L.C."/>
            <person name="Dall'Agnol R."/>
            <person name="Delamuta J.R."/>
            <person name="Hungria M."/>
        </authorList>
    </citation>
    <scope>NUCLEOTIDE SEQUENCE [LARGE SCALE GENOMIC DNA]</scope>
    <source>
        <strain evidence="3">AC99b</strain>
    </source>
</reference>
<keyword evidence="3" id="KW-1185">Reference proteome</keyword>
<dbReference type="AlphaFoldDB" id="A0A330HU87"/>
<proteinExistence type="predicted"/>
<dbReference type="PANTHER" id="PTHR30438">
    <property type="entry name" value="36 KDA ANTIGEN-RELATED"/>
    <property type="match status" value="1"/>
</dbReference>
<dbReference type="Proteomes" id="UP000251558">
    <property type="component" value="Unassembled WGS sequence"/>
</dbReference>
<comment type="caution">
    <text evidence="2">The sequence shown here is derived from an EMBL/GenBank/DDBJ whole genome shotgun (WGS) entry which is preliminary data.</text>
</comment>
<evidence type="ECO:0000313" key="2">
    <source>
        <dbReference type="EMBL" id="RAZ90464.1"/>
    </source>
</evidence>
<dbReference type="Gene3D" id="1.10.287.470">
    <property type="entry name" value="Helix hairpin bin"/>
    <property type="match status" value="1"/>
</dbReference>
<dbReference type="OrthoDB" id="9778236at2"/>
<dbReference type="EMBL" id="QMBP01000005">
    <property type="protein sequence ID" value="RAZ90464.1"/>
    <property type="molecule type" value="Genomic_DNA"/>
</dbReference>
<organism evidence="2 3">
    <name type="scientific">Mesorhizobium hawassense</name>
    <dbReference type="NCBI Taxonomy" id="1209954"/>
    <lineage>
        <taxon>Bacteria</taxon>
        <taxon>Pseudomonadati</taxon>
        <taxon>Pseudomonadota</taxon>
        <taxon>Alphaproteobacteria</taxon>
        <taxon>Hyphomicrobiales</taxon>
        <taxon>Phyllobacteriaceae</taxon>
        <taxon>Mesorhizobium</taxon>
    </lineage>
</organism>
<gene>
    <name evidence="2" type="ORF">DPM33_13170</name>
</gene>
<evidence type="ECO:0000313" key="3">
    <source>
        <dbReference type="Proteomes" id="UP000251558"/>
    </source>
</evidence>
<name>A0A330HU87_9HYPH</name>